<dbReference type="AlphaFoldDB" id="A0A6J7KKC6"/>
<organism evidence="1">
    <name type="scientific">freshwater metagenome</name>
    <dbReference type="NCBI Taxonomy" id="449393"/>
    <lineage>
        <taxon>unclassified sequences</taxon>
        <taxon>metagenomes</taxon>
        <taxon>ecological metagenomes</taxon>
    </lineage>
</organism>
<evidence type="ECO:0000313" key="1">
    <source>
        <dbReference type="EMBL" id="CAB4956127.1"/>
    </source>
</evidence>
<reference evidence="1" key="1">
    <citation type="submission" date="2020-05" db="EMBL/GenBank/DDBJ databases">
        <authorList>
            <person name="Chiriac C."/>
            <person name="Salcher M."/>
            <person name="Ghai R."/>
            <person name="Kavagutti S V."/>
        </authorList>
    </citation>
    <scope>NUCLEOTIDE SEQUENCE</scope>
</reference>
<name>A0A6J7KKC6_9ZZZZ</name>
<gene>
    <name evidence="1" type="ORF">UFOPK3772_01871</name>
</gene>
<accession>A0A6J7KKC6</accession>
<protein>
    <submittedName>
        <fullName evidence="1">Unannotated protein</fullName>
    </submittedName>
</protein>
<dbReference type="EMBL" id="CAFBNE010000060">
    <property type="protein sequence ID" value="CAB4956127.1"/>
    <property type="molecule type" value="Genomic_DNA"/>
</dbReference>
<proteinExistence type="predicted"/>
<sequence>MRPLRSTRRPPLSKHLEIEAYTWDVLPEHLKTGDITEYVVRELEYVLDELGRQVAASA</sequence>